<accession>A0ABR0P2F3</accession>
<keyword evidence="2" id="KW-1185">Reference proteome</keyword>
<dbReference type="PANTHER" id="PTHR35472">
    <property type="match status" value="1"/>
</dbReference>
<name>A0ABR0P2F3_GOSAR</name>
<evidence type="ECO:0000313" key="2">
    <source>
        <dbReference type="Proteomes" id="UP001358586"/>
    </source>
</evidence>
<dbReference type="InterPro" id="IPR055317">
    <property type="entry name" value="CLE14-like"/>
</dbReference>
<organism evidence="1 2">
    <name type="scientific">Gossypium arboreum</name>
    <name type="common">Tree cotton</name>
    <name type="synonym">Gossypium nanking</name>
    <dbReference type="NCBI Taxonomy" id="29729"/>
    <lineage>
        <taxon>Eukaryota</taxon>
        <taxon>Viridiplantae</taxon>
        <taxon>Streptophyta</taxon>
        <taxon>Embryophyta</taxon>
        <taxon>Tracheophyta</taxon>
        <taxon>Spermatophyta</taxon>
        <taxon>Magnoliopsida</taxon>
        <taxon>eudicotyledons</taxon>
        <taxon>Gunneridae</taxon>
        <taxon>Pentapetalae</taxon>
        <taxon>rosids</taxon>
        <taxon>malvids</taxon>
        <taxon>Malvales</taxon>
        <taxon>Malvaceae</taxon>
        <taxon>Malvoideae</taxon>
        <taxon>Gossypium</taxon>
    </lineage>
</organism>
<comment type="caution">
    <text evidence="1">The sequence shown here is derived from an EMBL/GenBank/DDBJ whole genome shotgun (WGS) entry which is preliminary data.</text>
</comment>
<dbReference type="EMBL" id="JARKNE010000008">
    <property type="protein sequence ID" value="KAK5811902.1"/>
    <property type="molecule type" value="Genomic_DNA"/>
</dbReference>
<sequence length="78" mass="8691">MSSFRDSILGHFQRMRILSPFLPLVILAIVLATLHTSSCRQITGPPYYQTQPNLRSKYEAVHGVSHLLVPGGPNPLHN</sequence>
<dbReference type="PANTHER" id="PTHR35472:SF6">
    <property type="entry name" value="CLAVATA3_ESR (CLE) GENE FAMILY MEMBER MTCLE10"/>
    <property type="match status" value="1"/>
</dbReference>
<evidence type="ECO:0000313" key="1">
    <source>
        <dbReference type="EMBL" id="KAK5811902.1"/>
    </source>
</evidence>
<proteinExistence type="predicted"/>
<dbReference type="Proteomes" id="UP001358586">
    <property type="component" value="Chromosome 8"/>
</dbReference>
<protein>
    <submittedName>
        <fullName evidence="1">Uncharacterized protein</fullName>
    </submittedName>
</protein>
<gene>
    <name evidence="1" type="ORF">PVK06_027287</name>
</gene>
<reference evidence="1 2" key="1">
    <citation type="submission" date="2023-03" db="EMBL/GenBank/DDBJ databases">
        <title>WGS of Gossypium arboreum.</title>
        <authorList>
            <person name="Yu D."/>
        </authorList>
    </citation>
    <scope>NUCLEOTIDE SEQUENCE [LARGE SCALE GENOMIC DNA]</scope>
    <source>
        <tissue evidence="1">Leaf</tissue>
    </source>
</reference>